<dbReference type="Proteomes" id="UP000664344">
    <property type="component" value="Unassembled WGS sequence"/>
</dbReference>
<organism evidence="6 7">
    <name type="scientific">Marinobacter daepoensis</name>
    <dbReference type="NCBI Taxonomy" id="262077"/>
    <lineage>
        <taxon>Bacteria</taxon>
        <taxon>Pseudomonadati</taxon>
        <taxon>Pseudomonadota</taxon>
        <taxon>Gammaproteobacteria</taxon>
        <taxon>Pseudomonadales</taxon>
        <taxon>Marinobacteraceae</taxon>
        <taxon>Marinobacter</taxon>
    </lineage>
</organism>
<evidence type="ECO:0000313" key="7">
    <source>
        <dbReference type="Proteomes" id="UP000664344"/>
    </source>
</evidence>
<accession>A0ABS3BDK5</accession>
<comment type="caution">
    <text evidence="6">The sequence shown here is derived from an EMBL/GenBank/DDBJ whole genome shotgun (WGS) entry which is preliminary data.</text>
</comment>
<evidence type="ECO:0000256" key="1">
    <source>
        <dbReference type="ARBA" id="ARBA00001974"/>
    </source>
</evidence>
<dbReference type="InterPro" id="IPR051169">
    <property type="entry name" value="NADH-Q_oxidoreductase"/>
</dbReference>
<dbReference type="PANTHER" id="PTHR42913">
    <property type="entry name" value="APOPTOSIS-INDUCING FACTOR 1"/>
    <property type="match status" value="1"/>
</dbReference>
<keyword evidence="2" id="KW-0285">Flavoprotein</keyword>
<dbReference type="SUPFAM" id="SSF51905">
    <property type="entry name" value="FAD/NAD(P)-binding domain"/>
    <property type="match status" value="2"/>
</dbReference>
<evidence type="ECO:0000313" key="6">
    <source>
        <dbReference type="EMBL" id="MBN7769739.1"/>
    </source>
</evidence>
<reference evidence="6 7" key="1">
    <citation type="submission" date="2021-02" db="EMBL/GenBank/DDBJ databases">
        <title>PHA producing bacteria isolated from coastal sediment in Guangdong, Shenzhen.</title>
        <authorList>
            <person name="Zheng W."/>
            <person name="Yu S."/>
            <person name="Huang Y."/>
        </authorList>
    </citation>
    <scope>NUCLEOTIDE SEQUENCE [LARGE SCALE GENOMIC DNA]</scope>
    <source>
        <strain evidence="6 7">TN21-5</strain>
    </source>
</reference>
<dbReference type="InterPro" id="IPR036188">
    <property type="entry name" value="FAD/NAD-bd_sf"/>
</dbReference>
<keyword evidence="3" id="KW-0274">FAD</keyword>
<dbReference type="InterPro" id="IPR023753">
    <property type="entry name" value="FAD/NAD-binding_dom"/>
</dbReference>
<dbReference type="RefSeq" id="WP_206557145.1">
    <property type="nucleotide sequence ID" value="NZ_JAFKDB010000008.1"/>
</dbReference>
<proteinExistence type="predicted"/>
<protein>
    <submittedName>
        <fullName evidence="6">FAD-dependent oxidoreductase</fullName>
    </submittedName>
</protein>
<dbReference type="PRINTS" id="PR00368">
    <property type="entry name" value="FADPNR"/>
</dbReference>
<gene>
    <name evidence="6" type="ORF">JYP53_07490</name>
</gene>
<sequence length="363" mass="38581">MKRLVLLGAGHAHLVALREFARQRLPDTELIVVTPSPWQYYSGMIPGWVAGYYTLDQCRVPVAPTVRAAGGSLVLDRAVELVAANREVVLASGTRLTYDLLSIDVGSMSEGLTVGGAGLSTGVFGVKPMDELARQWLAAGPRLAAADKPTVTVLGGGAGGVELALAIAGEGRRVVLVAGAKGIVPGFGRRFRRRVGCALMKRDVGVVDEYAELVRDGIRVASGRQYPSDVVLIATGGVALPFLRDSGLAVDDDGFVLVDACHQSQSTPNVFAVGDACSRVDRRLDRSGVHAVRAGPVLARNLASALAGQPLKPFYPRRFSLYLLATGDRAAIGSYGPVTFSGSWVWKWKDRIDRGFVEGFPKQ</sequence>
<dbReference type="EMBL" id="JAFKDB010000008">
    <property type="protein sequence ID" value="MBN7769739.1"/>
    <property type="molecule type" value="Genomic_DNA"/>
</dbReference>
<feature type="domain" description="FAD/NAD(P)-binding" evidence="5">
    <location>
        <begin position="3"/>
        <end position="281"/>
    </location>
</feature>
<evidence type="ECO:0000256" key="3">
    <source>
        <dbReference type="ARBA" id="ARBA00022827"/>
    </source>
</evidence>
<keyword evidence="4" id="KW-0560">Oxidoreductase</keyword>
<evidence type="ECO:0000259" key="5">
    <source>
        <dbReference type="Pfam" id="PF07992"/>
    </source>
</evidence>
<dbReference type="Pfam" id="PF07992">
    <property type="entry name" value="Pyr_redox_2"/>
    <property type="match status" value="1"/>
</dbReference>
<dbReference type="PANTHER" id="PTHR42913:SF9">
    <property type="entry name" value="SLR1591 PROTEIN"/>
    <property type="match status" value="1"/>
</dbReference>
<dbReference type="PRINTS" id="PR00411">
    <property type="entry name" value="PNDRDTASEI"/>
</dbReference>
<dbReference type="Gene3D" id="3.50.50.100">
    <property type="match status" value="1"/>
</dbReference>
<evidence type="ECO:0000256" key="2">
    <source>
        <dbReference type="ARBA" id="ARBA00022630"/>
    </source>
</evidence>
<name>A0ABS3BDK5_9GAMM</name>
<evidence type="ECO:0000256" key="4">
    <source>
        <dbReference type="ARBA" id="ARBA00023002"/>
    </source>
</evidence>
<keyword evidence="7" id="KW-1185">Reference proteome</keyword>
<comment type="cofactor">
    <cofactor evidence="1">
        <name>FAD</name>
        <dbReference type="ChEBI" id="CHEBI:57692"/>
    </cofactor>
</comment>